<feature type="transmembrane region" description="Helical" evidence="1">
    <location>
        <begin position="45"/>
        <end position="65"/>
    </location>
</feature>
<gene>
    <name evidence="3" type="ORF">U9M73_11410</name>
</gene>
<feature type="transmembrane region" description="Helical" evidence="1">
    <location>
        <begin position="99"/>
        <end position="123"/>
    </location>
</feature>
<dbReference type="InterPro" id="IPR026841">
    <property type="entry name" value="Aur1/Ipt1"/>
</dbReference>
<dbReference type="Pfam" id="PF14378">
    <property type="entry name" value="PAP2_3"/>
    <property type="match status" value="1"/>
</dbReference>
<keyword evidence="1" id="KW-0472">Membrane</keyword>
<evidence type="ECO:0000256" key="1">
    <source>
        <dbReference type="SAM" id="Phobius"/>
    </source>
</evidence>
<feature type="transmembrane region" description="Helical" evidence="1">
    <location>
        <begin position="6"/>
        <end position="25"/>
    </location>
</feature>
<evidence type="ECO:0000313" key="3">
    <source>
        <dbReference type="EMBL" id="MEA3570607.1"/>
    </source>
</evidence>
<keyword evidence="1" id="KW-1133">Transmembrane helix</keyword>
<keyword evidence="1" id="KW-0812">Transmembrane</keyword>
<dbReference type="InterPro" id="IPR036938">
    <property type="entry name" value="PAP2/HPO_sf"/>
</dbReference>
<protein>
    <submittedName>
        <fullName evidence="3">Phosphatase PAP2 family protein</fullName>
    </submittedName>
</protein>
<feature type="transmembrane region" description="Helical" evidence="1">
    <location>
        <begin position="213"/>
        <end position="233"/>
    </location>
</feature>
<organism evidence="3 4">
    <name type="scientific">Paenibacillus phoenicis</name>
    <dbReference type="NCBI Taxonomy" id="554117"/>
    <lineage>
        <taxon>Bacteria</taxon>
        <taxon>Bacillati</taxon>
        <taxon>Bacillota</taxon>
        <taxon>Bacilli</taxon>
        <taxon>Bacillales</taxon>
        <taxon>Paenibacillaceae</taxon>
        <taxon>Paenibacillus</taxon>
    </lineage>
</organism>
<dbReference type="CDD" id="cd03386">
    <property type="entry name" value="PAP2_Aur1_like"/>
    <property type="match status" value="1"/>
</dbReference>
<sequence length="285" mass="32017">MDHSMSGISWLTGISVIIMVWVNTLRSPWHAVTSLLQQLIKSKHLLWLLLLMVGVLLINKFELILEDHLPFHTDFTPWVFGIEGHFVSTFQSLFHSTTVTVITAFFYLVILQALILASLGIYASDDRLPFLYATCCTVILNYLAAVPFYLLFPVNEVWSYPPSGAIFYMLEVFPNFEQVYRPLSGLNNCFPSLHTSVSVSMAILAIRSGNRRWGWFASACSLIIVFSIFYMGIHWLTDMLGGLVLAALASTIGLAWGNRLANSARSGNLKPHQTIRKTSIDVHSK</sequence>
<dbReference type="RefSeq" id="WP_260070209.1">
    <property type="nucleotide sequence ID" value="NZ_CBCSKM010000010.1"/>
</dbReference>
<evidence type="ECO:0000313" key="4">
    <source>
        <dbReference type="Proteomes" id="UP001292216"/>
    </source>
</evidence>
<name>A0ABU5PLQ8_9BACL</name>
<dbReference type="Gene3D" id="1.20.144.10">
    <property type="entry name" value="Phosphatidic acid phosphatase type 2/haloperoxidase"/>
    <property type="match status" value="1"/>
</dbReference>
<feature type="transmembrane region" description="Helical" evidence="1">
    <location>
        <begin position="239"/>
        <end position="257"/>
    </location>
</feature>
<evidence type="ECO:0000259" key="2">
    <source>
        <dbReference type="Pfam" id="PF14378"/>
    </source>
</evidence>
<feature type="domain" description="Inositolphosphotransferase Aur1/Ipt1" evidence="2">
    <location>
        <begin position="91"/>
        <end position="250"/>
    </location>
</feature>
<dbReference type="SUPFAM" id="SSF48317">
    <property type="entry name" value="Acid phosphatase/Vanadium-dependent haloperoxidase"/>
    <property type="match status" value="1"/>
</dbReference>
<feature type="transmembrane region" description="Helical" evidence="1">
    <location>
        <begin position="185"/>
        <end position="206"/>
    </location>
</feature>
<comment type="caution">
    <text evidence="3">The sequence shown here is derived from an EMBL/GenBank/DDBJ whole genome shotgun (WGS) entry which is preliminary data.</text>
</comment>
<feature type="transmembrane region" description="Helical" evidence="1">
    <location>
        <begin position="130"/>
        <end position="152"/>
    </location>
</feature>
<dbReference type="EMBL" id="JAYERP010000001">
    <property type="protein sequence ID" value="MEA3570607.1"/>
    <property type="molecule type" value="Genomic_DNA"/>
</dbReference>
<accession>A0ABU5PLQ8</accession>
<proteinExistence type="predicted"/>
<dbReference type="Proteomes" id="UP001292216">
    <property type="component" value="Unassembled WGS sequence"/>
</dbReference>
<keyword evidence="4" id="KW-1185">Reference proteome</keyword>
<reference evidence="3 4" key="1">
    <citation type="submission" date="2023-12" db="EMBL/GenBank/DDBJ databases">
        <title>Whole genome sequencing of Paenibacillus phoenicis isolated from the Phoenix Mars Lander spacecraft assembly facility.</title>
        <authorList>
            <person name="Garcia A."/>
            <person name="Venkateswaran K."/>
        </authorList>
    </citation>
    <scope>NUCLEOTIDE SEQUENCE [LARGE SCALE GENOMIC DNA]</scope>
    <source>
        <strain evidence="3 4">3PO2SA</strain>
    </source>
</reference>